<dbReference type="InterPro" id="IPR023198">
    <property type="entry name" value="PGP-like_dom2"/>
</dbReference>
<proteinExistence type="inferred from homology"/>
<evidence type="ECO:0000256" key="1">
    <source>
        <dbReference type="ARBA" id="ARBA00000830"/>
    </source>
</evidence>
<dbReference type="SUPFAM" id="SSF56784">
    <property type="entry name" value="HAD-like"/>
    <property type="match status" value="1"/>
</dbReference>
<dbReference type="GO" id="GO:0006281">
    <property type="term" value="P:DNA repair"/>
    <property type="evidence" value="ECO:0007669"/>
    <property type="project" value="TreeGrafter"/>
</dbReference>
<gene>
    <name evidence="5" type="primary">gph</name>
    <name evidence="5" type="ORF">GCM10010995_23750</name>
</gene>
<reference evidence="5" key="1">
    <citation type="journal article" date="2014" name="Int. J. Syst. Evol. Microbiol.">
        <title>Complete genome sequence of Corynebacterium casei LMG S-19264T (=DSM 44701T), isolated from a smear-ripened cheese.</title>
        <authorList>
            <consortium name="US DOE Joint Genome Institute (JGI-PGF)"/>
            <person name="Walter F."/>
            <person name="Albersmeier A."/>
            <person name="Kalinowski J."/>
            <person name="Ruckert C."/>
        </authorList>
    </citation>
    <scope>NUCLEOTIDE SEQUENCE</scope>
    <source>
        <strain evidence="5">CGMCC 1.15758</strain>
    </source>
</reference>
<evidence type="ECO:0000256" key="3">
    <source>
        <dbReference type="ARBA" id="ARBA00006171"/>
    </source>
</evidence>
<dbReference type="InterPro" id="IPR036412">
    <property type="entry name" value="HAD-like_sf"/>
</dbReference>
<dbReference type="PANTHER" id="PTHR43434">
    <property type="entry name" value="PHOSPHOGLYCOLATE PHOSPHATASE"/>
    <property type="match status" value="1"/>
</dbReference>
<evidence type="ECO:0000313" key="5">
    <source>
        <dbReference type="EMBL" id="GGG05507.1"/>
    </source>
</evidence>
<dbReference type="SFLD" id="SFLDS00003">
    <property type="entry name" value="Haloacid_Dehalogenase"/>
    <property type="match status" value="1"/>
</dbReference>
<reference evidence="5" key="2">
    <citation type="submission" date="2020-09" db="EMBL/GenBank/DDBJ databases">
        <authorList>
            <person name="Sun Q."/>
            <person name="Zhou Y."/>
        </authorList>
    </citation>
    <scope>NUCLEOTIDE SEQUENCE</scope>
    <source>
        <strain evidence="5">CGMCC 1.15758</strain>
    </source>
</reference>
<dbReference type="GO" id="GO:0005829">
    <property type="term" value="C:cytosol"/>
    <property type="evidence" value="ECO:0007669"/>
    <property type="project" value="TreeGrafter"/>
</dbReference>
<comment type="catalytic activity">
    <reaction evidence="1">
        <text>2-phosphoglycolate + H2O = glycolate + phosphate</text>
        <dbReference type="Rhea" id="RHEA:14369"/>
        <dbReference type="ChEBI" id="CHEBI:15377"/>
        <dbReference type="ChEBI" id="CHEBI:29805"/>
        <dbReference type="ChEBI" id="CHEBI:43474"/>
        <dbReference type="ChEBI" id="CHEBI:58033"/>
        <dbReference type="EC" id="3.1.3.18"/>
    </reaction>
</comment>
<dbReference type="InterPro" id="IPR023214">
    <property type="entry name" value="HAD_sf"/>
</dbReference>
<dbReference type="SFLD" id="SFLDG01129">
    <property type="entry name" value="C1.5:_HAD__Beta-PGM__Phosphata"/>
    <property type="match status" value="1"/>
</dbReference>
<dbReference type="GO" id="GO:0008967">
    <property type="term" value="F:phosphoglycolate phosphatase activity"/>
    <property type="evidence" value="ECO:0007669"/>
    <property type="project" value="UniProtKB-EC"/>
</dbReference>
<evidence type="ECO:0000256" key="2">
    <source>
        <dbReference type="ARBA" id="ARBA00004818"/>
    </source>
</evidence>
<dbReference type="InterPro" id="IPR050155">
    <property type="entry name" value="HAD-like_hydrolase_sf"/>
</dbReference>
<dbReference type="PRINTS" id="PR00413">
    <property type="entry name" value="HADHALOGNASE"/>
</dbReference>
<dbReference type="InterPro" id="IPR006439">
    <property type="entry name" value="HAD-SF_hydro_IA"/>
</dbReference>
<dbReference type="EMBL" id="BMJS01000036">
    <property type="protein sequence ID" value="GGG05507.1"/>
    <property type="molecule type" value="Genomic_DNA"/>
</dbReference>
<dbReference type="Proteomes" id="UP000636949">
    <property type="component" value="Unassembled WGS sequence"/>
</dbReference>
<comment type="caution">
    <text evidence="5">The sequence shown here is derived from an EMBL/GenBank/DDBJ whole genome shotgun (WGS) entry which is preliminary data.</text>
</comment>
<dbReference type="PANTHER" id="PTHR43434:SF1">
    <property type="entry name" value="PHOSPHOGLYCOLATE PHOSPHATASE"/>
    <property type="match status" value="1"/>
</dbReference>
<evidence type="ECO:0000256" key="4">
    <source>
        <dbReference type="ARBA" id="ARBA00013078"/>
    </source>
</evidence>
<organism evidence="5 6">
    <name type="scientific">Cysteiniphilum litorale</name>
    <dbReference type="NCBI Taxonomy" id="2056700"/>
    <lineage>
        <taxon>Bacteria</taxon>
        <taxon>Pseudomonadati</taxon>
        <taxon>Pseudomonadota</taxon>
        <taxon>Gammaproteobacteria</taxon>
        <taxon>Thiotrichales</taxon>
        <taxon>Fastidiosibacteraceae</taxon>
        <taxon>Cysteiniphilum</taxon>
    </lineage>
</organism>
<protein>
    <recommendedName>
        <fullName evidence="4">phosphoglycolate phosphatase</fullName>
        <ecNumber evidence="4">3.1.3.18</ecNumber>
    </recommendedName>
</protein>
<dbReference type="Pfam" id="PF13419">
    <property type="entry name" value="HAD_2"/>
    <property type="match status" value="1"/>
</dbReference>
<dbReference type="OrthoDB" id="9776368at2"/>
<name>A0A8J2Z6B8_9GAMM</name>
<dbReference type="EC" id="3.1.3.18" evidence="4"/>
<dbReference type="Gene3D" id="3.40.50.1000">
    <property type="entry name" value="HAD superfamily/HAD-like"/>
    <property type="match status" value="1"/>
</dbReference>
<sequence length="223" mass="24613">MNKTHYSTLFFDLDGTLINSVSDITYALNKMRAHFALDPISDQTTASIIGKGFPTTAQKILLLDLAADKVAAYANDALKLTLDHYEQAMGQHTHIYPGVIDALTHFKELKIKMAVVTNKEEAHAIKTLEHLGLDQYFDCVVGGDTTAYYKPNPAPLEYAAKLLNADITTSLMIGDSANDAYCAKAYNMPYILISHGYANGVDLYSLNALAVIEHFDELKDYII</sequence>
<dbReference type="SFLD" id="SFLDG01135">
    <property type="entry name" value="C1.5.6:_HAD__Beta-PGM__Phospha"/>
    <property type="match status" value="1"/>
</dbReference>
<comment type="pathway">
    <text evidence="2">Organic acid metabolism; glycolate biosynthesis; glycolate from 2-phosphoglycolate: step 1/1.</text>
</comment>
<dbReference type="NCBIfam" id="TIGR01549">
    <property type="entry name" value="HAD-SF-IA-v1"/>
    <property type="match status" value="1"/>
</dbReference>
<dbReference type="RefSeq" id="WP_117003693.1">
    <property type="nucleotide sequence ID" value="NZ_BMJS01000036.1"/>
</dbReference>
<evidence type="ECO:0000313" key="6">
    <source>
        <dbReference type="Proteomes" id="UP000636949"/>
    </source>
</evidence>
<accession>A0A8J2Z6B8</accession>
<keyword evidence="6" id="KW-1185">Reference proteome</keyword>
<dbReference type="Gene3D" id="1.10.150.240">
    <property type="entry name" value="Putative phosphatase, domain 2"/>
    <property type="match status" value="1"/>
</dbReference>
<comment type="similarity">
    <text evidence="3">Belongs to the HAD-like hydrolase superfamily. CbbY/CbbZ/Gph/YieH family.</text>
</comment>
<dbReference type="InterPro" id="IPR041492">
    <property type="entry name" value="HAD_2"/>
</dbReference>
<dbReference type="AlphaFoldDB" id="A0A8J2Z6B8"/>